<dbReference type="STRING" id="1882483.A0A317XUF7"/>
<dbReference type="EMBL" id="KZ819190">
    <property type="protein sequence ID" value="PWZ01443.1"/>
    <property type="molecule type" value="Genomic_DNA"/>
</dbReference>
<organism evidence="3 4">
    <name type="scientific">Testicularia cyperi</name>
    <dbReference type="NCBI Taxonomy" id="1882483"/>
    <lineage>
        <taxon>Eukaryota</taxon>
        <taxon>Fungi</taxon>
        <taxon>Dikarya</taxon>
        <taxon>Basidiomycota</taxon>
        <taxon>Ustilaginomycotina</taxon>
        <taxon>Ustilaginomycetes</taxon>
        <taxon>Ustilaginales</taxon>
        <taxon>Anthracoideaceae</taxon>
        <taxon>Testicularia</taxon>
    </lineage>
</organism>
<keyword evidence="2" id="KW-1133">Transmembrane helix</keyword>
<evidence type="ECO:0000313" key="3">
    <source>
        <dbReference type="EMBL" id="PWZ01443.1"/>
    </source>
</evidence>
<dbReference type="InterPro" id="IPR009571">
    <property type="entry name" value="SUR7/Rim9-like_fungi"/>
</dbReference>
<feature type="transmembrane region" description="Helical" evidence="2">
    <location>
        <begin position="172"/>
        <end position="194"/>
    </location>
</feature>
<feature type="compositionally biased region" description="Pro residues" evidence="1">
    <location>
        <begin position="389"/>
        <end position="402"/>
    </location>
</feature>
<evidence type="ECO:0000256" key="2">
    <source>
        <dbReference type="SAM" id="Phobius"/>
    </source>
</evidence>
<keyword evidence="2" id="KW-0812">Transmembrane</keyword>
<feature type="compositionally biased region" description="Basic and acidic residues" evidence="1">
    <location>
        <begin position="579"/>
        <end position="589"/>
    </location>
</feature>
<gene>
    <name evidence="3" type="ORF">BCV70DRAFT_73868</name>
</gene>
<dbReference type="AlphaFoldDB" id="A0A317XUF7"/>
<accession>A0A317XUF7</accession>
<name>A0A317XUF7_9BASI</name>
<feature type="region of interest" description="Disordered" evidence="1">
    <location>
        <begin position="308"/>
        <end position="503"/>
    </location>
</feature>
<dbReference type="Pfam" id="PF06687">
    <property type="entry name" value="SUR7"/>
    <property type="match status" value="1"/>
</dbReference>
<proteinExistence type="predicted"/>
<feature type="compositionally biased region" description="Gly residues" evidence="1">
    <location>
        <begin position="463"/>
        <end position="474"/>
    </location>
</feature>
<dbReference type="GO" id="GO:0032153">
    <property type="term" value="C:cell division site"/>
    <property type="evidence" value="ECO:0007669"/>
    <property type="project" value="TreeGrafter"/>
</dbReference>
<feature type="compositionally biased region" description="Polar residues" evidence="1">
    <location>
        <begin position="345"/>
        <end position="361"/>
    </location>
</feature>
<dbReference type="Proteomes" id="UP000246740">
    <property type="component" value="Unassembled WGS sequence"/>
</dbReference>
<feature type="transmembrane region" description="Helical" evidence="2">
    <location>
        <begin position="94"/>
        <end position="117"/>
    </location>
</feature>
<keyword evidence="2" id="KW-0472">Membrane</keyword>
<dbReference type="GO" id="GO:0005886">
    <property type="term" value="C:plasma membrane"/>
    <property type="evidence" value="ECO:0007669"/>
    <property type="project" value="InterPro"/>
</dbReference>
<dbReference type="OrthoDB" id="3365245at2759"/>
<feature type="compositionally biased region" description="Polar residues" evidence="1">
    <location>
        <begin position="420"/>
        <end position="437"/>
    </location>
</feature>
<feature type="compositionally biased region" description="Polar residues" evidence="1">
    <location>
        <begin position="318"/>
        <end position="336"/>
    </location>
</feature>
<dbReference type="PANTHER" id="PTHR28013">
    <property type="entry name" value="PROTEIN DCV1-RELATED"/>
    <property type="match status" value="1"/>
</dbReference>
<dbReference type="GO" id="GO:0035838">
    <property type="term" value="C:growing cell tip"/>
    <property type="evidence" value="ECO:0007669"/>
    <property type="project" value="TreeGrafter"/>
</dbReference>
<dbReference type="InParanoid" id="A0A317XUF7"/>
<dbReference type="PANTHER" id="PTHR28013:SF4">
    <property type="entry name" value="MARVEL DOMAIN-CONTAINING PROTEIN"/>
    <property type="match status" value="1"/>
</dbReference>
<protein>
    <submittedName>
        <fullName evidence="3">Pali-domain-containing protein</fullName>
    </submittedName>
</protein>
<evidence type="ECO:0000313" key="4">
    <source>
        <dbReference type="Proteomes" id="UP000246740"/>
    </source>
</evidence>
<feature type="compositionally biased region" description="Polar residues" evidence="1">
    <location>
        <begin position="595"/>
        <end position="612"/>
    </location>
</feature>
<keyword evidence="4" id="KW-1185">Reference proteome</keyword>
<feature type="compositionally biased region" description="Polar residues" evidence="1">
    <location>
        <begin position="620"/>
        <end position="632"/>
    </location>
</feature>
<sequence length="652" mass="69480">MIRPATPGTLLVLVAAILLGLVTISTPIIKSIYFLEATVGGSGSQSGQVATFGALGYCIGSQCSNTTLGYEFNPNELLGINVISGQYTTPIIKALTYTLILHPIALGFAAVAVLLGLISHCRELSTNCFGTFITSIGAFITLVAFGLDLALFVIAKKRIDSVNGASAQLGMAIWMTLAAWILMFLAGCAFSCGICSRRKRNRVKDSNLDQYGARPAAPMGDRYAEQMRMDALDAEADRKRRQNTWGKREGELPKFAEYETEHEVPLKNDYDDGAYHQHGVAYSTHNNTSAAAAGGAAAGSAINGVGQGYGRRQAAQQPQTAEKQFSNSPPMLNNTAGYGAHNNGAHRQNTMSSVTSPTTEATYVPGMGPQPYRDGLDSQQTGSSALGPAPRPYPMVTSPPPMHDLSHSSTAAQPQQQQQHDSYGNAVSTATGGSRFTQPGGARRQPTGDYGHSIEYSSATFGPGSGIHQLGGGDAPPMPMPSHQIGSSQIRGGRTLPGVPSEPQEIVYGNTAPAESHDRQGTIDDGFGLTMSQINSALPRGDTQDSSYEQYSSSAYERQQQSQLPRHAAGQSYYPGHPSEYHSGNDHEYGGGFGQASSSNVMNDYDDYQSSAGPPGYESVSGSQFNPYDSNRYQQQQQYGQHTSSGYPREKS</sequence>
<reference evidence="3 4" key="1">
    <citation type="journal article" date="2018" name="Mol. Biol. Evol.">
        <title>Broad Genomic Sampling Reveals a Smut Pathogenic Ancestry of the Fungal Clade Ustilaginomycotina.</title>
        <authorList>
            <person name="Kijpornyongpan T."/>
            <person name="Mondo S.J."/>
            <person name="Barry K."/>
            <person name="Sandor L."/>
            <person name="Lee J."/>
            <person name="Lipzen A."/>
            <person name="Pangilinan J."/>
            <person name="LaButti K."/>
            <person name="Hainaut M."/>
            <person name="Henrissat B."/>
            <person name="Grigoriev I.V."/>
            <person name="Spatafora J.W."/>
            <person name="Aime M.C."/>
        </authorList>
    </citation>
    <scope>NUCLEOTIDE SEQUENCE [LARGE SCALE GENOMIC DNA]</scope>
    <source>
        <strain evidence="3 4">MCA 3645</strain>
    </source>
</reference>
<feature type="transmembrane region" description="Helical" evidence="2">
    <location>
        <begin position="129"/>
        <end position="152"/>
    </location>
</feature>
<feature type="region of interest" description="Disordered" evidence="1">
    <location>
        <begin position="536"/>
        <end position="652"/>
    </location>
</feature>
<evidence type="ECO:0000256" key="1">
    <source>
        <dbReference type="SAM" id="MobiDB-lite"/>
    </source>
</evidence>
<feature type="compositionally biased region" description="Low complexity" evidence="1">
    <location>
        <begin position="544"/>
        <end position="563"/>
    </location>
</feature>
<dbReference type="InterPro" id="IPR051380">
    <property type="entry name" value="pH-response_reg_palI/RIM9"/>
</dbReference>